<dbReference type="OMA" id="DSCGQDM"/>
<dbReference type="Proteomes" id="UP000594454">
    <property type="component" value="Chromosome 5"/>
</dbReference>
<feature type="compositionally biased region" description="Basic and acidic residues" evidence="4">
    <location>
        <begin position="672"/>
        <end position="681"/>
    </location>
</feature>
<sequence>MDRMLSIFQSVSGAKREDISIFLKAFREHQCFQQAAGGKSEFVSHVTGLLSNAGTRYQGLLLLDEILQQCSLDILEQKGALWAGLCIKTCSQKNMFACVPMACRSLNTLIEKSVEIPELSKAFTNHLLGNFFDALKHSPSSGHLGMLECIETGLRVYPASCGPHRGAIEKFVGTFIDYTDENIVQAAGKCLHLLQQIRGGGTVGISYSEAWQKLQLHIVSNLHETLNHIYSDCPEIYDHPQSTETNIIELELNDDPIKRASQLFIRLKNLVNYLVVALTEPFPVAKPIMPRIILNLIQRGLGINCVILGRMPTANNLAIGALLPQIHTEFLSVLDALILTLKSNMALYASTVLSCILETLKWTSSGKSSGVTKPYLSLRQAAYKTMALWNETMKYGSCCELIAEYLVQQIKYDILPFQNEVTLKVLSGGKKHMSKKARRQLHKAQNEQSNISQTHSKAFNPHTSKVLYSDEGNQELCAAALDSLKYILMASSCFLKPIVIKDILDTIFSIAIHVINYDENTRTELYSNHVCRAKLFEVICTTVTDPHHLCPPPLQLVIDIFTVAQAKDKDAMVRSSCNQYMRVLEKVIHPQKESIFYPINKNEQKKAFQTQNGHRLQITEDEEEEENEKSDLENVEQEENIVDLENSETGAKSETEDYEISAQIDLTEPLQEEHHLGKPPDAENISDTEEAVDHISVTSTTQENSPEVMEVPFEENLTQSQNSNSQSRYGEVSAESEKQVDDDDQPEMKKRKTESDSEAGLVEEKGKEINATDNKDETMEPEADNDRTKDAVVGQVVEDKDKGEIKTHATDEDAINDCMADFVYELNQESASE</sequence>
<dbReference type="InterPro" id="IPR016024">
    <property type="entry name" value="ARM-type_fold"/>
</dbReference>
<accession>A0A7R8V2H6</accession>
<feature type="compositionally biased region" description="Acidic residues" evidence="4">
    <location>
        <begin position="619"/>
        <end position="646"/>
    </location>
</feature>
<evidence type="ECO:0000256" key="4">
    <source>
        <dbReference type="SAM" id="MobiDB-lite"/>
    </source>
</evidence>
<gene>
    <name evidence="6" type="ORF">HERILL_LOCUS13839</name>
</gene>
<comment type="similarity">
    <text evidence="2">Belongs to the RIX1/PELP1 family.</text>
</comment>
<feature type="domain" description="Pre-rRNA-processing protein RIX1 N-terminal" evidence="5">
    <location>
        <begin position="15"/>
        <end position="182"/>
    </location>
</feature>
<evidence type="ECO:0000256" key="3">
    <source>
        <dbReference type="ARBA" id="ARBA00023242"/>
    </source>
</evidence>
<organism evidence="6 7">
    <name type="scientific">Hermetia illucens</name>
    <name type="common">Black soldier fly</name>
    <dbReference type="NCBI Taxonomy" id="343691"/>
    <lineage>
        <taxon>Eukaryota</taxon>
        <taxon>Metazoa</taxon>
        <taxon>Ecdysozoa</taxon>
        <taxon>Arthropoda</taxon>
        <taxon>Hexapoda</taxon>
        <taxon>Insecta</taxon>
        <taxon>Pterygota</taxon>
        <taxon>Neoptera</taxon>
        <taxon>Endopterygota</taxon>
        <taxon>Diptera</taxon>
        <taxon>Brachycera</taxon>
        <taxon>Stratiomyomorpha</taxon>
        <taxon>Stratiomyidae</taxon>
        <taxon>Hermetiinae</taxon>
        <taxon>Hermetia</taxon>
    </lineage>
</organism>
<proteinExistence type="inferred from homology"/>
<dbReference type="PANTHER" id="PTHR34105">
    <property type="entry name" value="PROLINE-, GLUTAMIC ACID- AND LEUCINE-RICH PROTEIN 1"/>
    <property type="match status" value="1"/>
</dbReference>
<dbReference type="FunCoup" id="A0A7R8V2H6">
    <property type="interactions" value="140"/>
</dbReference>
<dbReference type="Pfam" id="PF08167">
    <property type="entry name" value="RIX1"/>
    <property type="match status" value="1"/>
</dbReference>
<dbReference type="PANTHER" id="PTHR34105:SF1">
    <property type="entry name" value="PROLINE-, GLUTAMIC ACID- AND LEUCINE-RICH PROTEIN 1"/>
    <property type="match status" value="1"/>
</dbReference>
<evidence type="ECO:0000313" key="7">
    <source>
        <dbReference type="Proteomes" id="UP000594454"/>
    </source>
</evidence>
<dbReference type="EMBL" id="LR899013">
    <property type="protein sequence ID" value="CAD7091423.1"/>
    <property type="molecule type" value="Genomic_DNA"/>
</dbReference>
<dbReference type="GO" id="GO:0006364">
    <property type="term" value="P:rRNA processing"/>
    <property type="evidence" value="ECO:0007669"/>
    <property type="project" value="TreeGrafter"/>
</dbReference>
<dbReference type="AlphaFoldDB" id="A0A7R8V2H6"/>
<dbReference type="InParanoid" id="A0A7R8V2H6"/>
<evidence type="ECO:0000259" key="5">
    <source>
        <dbReference type="Pfam" id="PF08167"/>
    </source>
</evidence>
<dbReference type="OrthoDB" id="20900at2759"/>
<keyword evidence="7" id="KW-1185">Reference proteome</keyword>
<feature type="region of interest" description="Disordered" evidence="4">
    <location>
        <begin position="607"/>
        <end position="657"/>
    </location>
</feature>
<dbReference type="InterPro" id="IPR012583">
    <property type="entry name" value="RIX1_N"/>
</dbReference>
<evidence type="ECO:0000256" key="2">
    <source>
        <dbReference type="ARBA" id="ARBA00010511"/>
    </source>
</evidence>
<keyword evidence="3" id="KW-0539">Nucleus</keyword>
<feature type="compositionally biased region" description="Polar residues" evidence="4">
    <location>
        <begin position="696"/>
        <end position="705"/>
    </location>
</feature>
<dbReference type="SUPFAM" id="SSF48371">
    <property type="entry name" value="ARM repeat"/>
    <property type="match status" value="1"/>
</dbReference>
<dbReference type="GO" id="GO:0005634">
    <property type="term" value="C:nucleus"/>
    <property type="evidence" value="ECO:0007669"/>
    <property type="project" value="UniProtKB-SubCell"/>
</dbReference>
<protein>
    <recommendedName>
        <fullName evidence="5">Pre-rRNA-processing protein RIX1 N-terminal domain-containing protein</fullName>
    </recommendedName>
</protein>
<feature type="compositionally biased region" description="Basic and acidic residues" evidence="4">
    <location>
        <begin position="762"/>
        <end position="790"/>
    </location>
</feature>
<feature type="region of interest" description="Disordered" evidence="4">
    <location>
        <begin position="672"/>
        <end position="803"/>
    </location>
</feature>
<name>A0A7R8V2H6_HERIL</name>
<comment type="subcellular location">
    <subcellularLocation>
        <location evidence="1">Nucleus</location>
    </subcellularLocation>
</comment>
<reference evidence="6 7" key="1">
    <citation type="submission" date="2020-11" db="EMBL/GenBank/DDBJ databases">
        <authorList>
            <person name="Wallbank WR R."/>
            <person name="Pardo Diaz C."/>
            <person name="Kozak K."/>
            <person name="Martin S."/>
            <person name="Jiggins C."/>
            <person name="Moest M."/>
            <person name="Warren A I."/>
            <person name="Generalovic N T."/>
            <person name="Byers J.R.P. K."/>
            <person name="Montejo-Kovacevich G."/>
            <person name="Yen C E."/>
        </authorList>
    </citation>
    <scope>NUCLEOTIDE SEQUENCE [LARGE SCALE GENOMIC DNA]</scope>
</reference>
<evidence type="ECO:0000313" key="6">
    <source>
        <dbReference type="EMBL" id="CAD7091423.1"/>
    </source>
</evidence>
<evidence type="ECO:0000256" key="1">
    <source>
        <dbReference type="ARBA" id="ARBA00004123"/>
    </source>
</evidence>